<evidence type="ECO:0000313" key="2">
    <source>
        <dbReference type="Proteomes" id="UP001595729"/>
    </source>
</evidence>
<gene>
    <name evidence="1" type="ORF">ACFOPI_13785</name>
</gene>
<dbReference type="EMBL" id="JBHRXX010000005">
    <property type="protein sequence ID" value="MFC3684671.1"/>
    <property type="molecule type" value="Genomic_DNA"/>
</dbReference>
<reference evidence="2" key="1">
    <citation type="journal article" date="2019" name="Int. J. Syst. Evol. Microbiol.">
        <title>The Global Catalogue of Microorganisms (GCM) 10K type strain sequencing project: providing services to taxonomists for standard genome sequencing and annotation.</title>
        <authorList>
            <consortium name="The Broad Institute Genomics Platform"/>
            <consortium name="The Broad Institute Genome Sequencing Center for Infectious Disease"/>
            <person name="Wu L."/>
            <person name="Ma J."/>
        </authorList>
    </citation>
    <scope>NUCLEOTIDE SEQUENCE [LARGE SCALE GENOMIC DNA]</scope>
    <source>
        <strain evidence="2">KCTC 42501</strain>
    </source>
</reference>
<protein>
    <submittedName>
        <fullName evidence="1">Uncharacterized protein</fullName>
    </submittedName>
</protein>
<evidence type="ECO:0000313" key="1">
    <source>
        <dbReference type="EMBL" id="MFC3684671.1"/>
    </source>
</evidence>
<comment type="caution">
    <text evidence="1">The sequence shown here is derived from an EMBL/GenBank/DDBJ whole genome shotgun (WGS) entry which is preliminary data.</text>
</comment>
<name>A0ABV7W4C3_9BURK</name>
<dbReference type="RefSeq" id="WP_382174701.1">
    <property type="nucleotide sequence ID" value="NZ_JBHRXX010000005.1"/>
</dbReference>
<accession>A0ABV7W4C3</accession>
<keyword evidence="2" id="KW-1185">Reference proteome</keyword>
<proteinExistence type="predicted"/>
<dbReference type="Proteomes" id="UP001595729">
    <property type="component" value="Unassembled WGS sequence"/>
</dbReference>
<organism evidence="1 2">
    <name type="scientific">Hydrogenophaga luteola</name>
    <dbReference type="NCBI Taxonomy" id="1591122"/>
    <lineage>
        <taxon>Bacteria</taxon>
        <taxon>Pseudomonadati</taxon>
        <taxon>Pseudomonadota</taxon>
        <taxon>Betaproteobacteria</taxon>
        <taxon>Burkholderiales</taxon>
        <taxon>Comamonadaceae</taxon>
        <taxon>Hydrogenophaga</taxon>
    </lineage>
</organism>
<sequence length="137" mass="14705">MSLQRSVAQQNESTLAKIQQVAALLSSGSALVSWLPGLLGQQGLNCNDGLLVALDSVTEQDGEQFFGTWLTREREFWEFAIVVSRESGAILEIEHFRNVTRSTVVSSHVPGTGKSFGYLALQAIGGAHGGSEETPDN</sequence>